<dbReference type="AlphaFoldDB" id="A0A2U8JDV7"/>
<organism evidence="1">
    <name type="scientific">Vibrio cholerae</name>
    <dbReference type="NCBI Taxonomy" id="666"/>
    <lineage>
        <taxon>Bacteria</taxon>
        <taxon>Pseudomonadati</taxon>
        <taxon>Pseudomonadota</taxon>
        <taxon>Gammaproteobacteria</taxon>
        <taxon>Vibrionales</taxon>
        <taxon>Vibrionaceae</taxon>
        <taxon>Vibrio</taxon>
    </lineage>
</organism>
<dbReference type="EMBL" id="MF374351">
    <property type="protein sequence ID" value="AWK60055.1"/>
    <property type="molecule type" value="Genomic_DNA"/>
</dbReference>
<accession>A0A2U8JDV7</accession>
<protein>
    <submittedName>
        <fullName evidence="1">Uncharacterized protein</fullName>
    </submittedName>
</protein>
<reference evidence="1" key="1">
    <citation type="submission" date="2017-06" db="EMBL/GenBank/DDBJ databases">
        <title>T3SS gene cluster in Vibrio cholerae O1.</title>
        <authorList>
            <person name="Monakhova E.V."/>
            <person name="Omel'chuk E.P."/>
            <person name="Pisanov R.V."/>
            <person name="Ezhova M.I."/>
        </authorList>
    </citation>
    <scope>NUCLEOTIDE SEQUENCE</scope>
    <source>
        <strain evidence="1">R-18904</strain>
    </source>
</reference>
<evidence type="ECO:0000313" key="1">
    <source>
        <dbReference type="EMBL" id="AWK60055.1"/>
    </source>
</evidence>
<sequence length="389" mass="43441">MNVSIYDSLLKRESILNHPSLSLSSVSTSDIDATENGLDSLSEDSDLIFVLEKQREAVKAVSPRNTETDINNALLDSIDKAALELELLNAWTEGGVNVIAPMLDMMLSSIISDGEIEGTEIEDLIQIMLIDLMVNGKSDSLDENEIAWLTEFIGSGAHKDRVAGTNITQAMLAEAMTKVYYLSINDSNSIASKAANELFELYGEDVEEKINEVMQSEVYWTDDNGFYLGNDGYSSIDEMGDENCHRLSPILRLVILSMSASNNNNLSPEDWSLILTSSPKKIEEIINDNLFDFIIINGGSDKWHIFNPSTSGDGGAHFGQNKYWLDYIGTGIDKSYLDSLFKNFPSRVLTDDELKKVNRIGDNVKMIMQTLKYWFQILRDERVAVARNI</sequence>
<name>A0A2U8JDV7_VIBCL</name>
<proteinExistence type="predicted"/>